<dbReference type="PANTHER" id="PTHR10909">
    <property type="entry name" value="ELECTRON TRANSPORT OXIDOREDUCTASE"/>
    <property type="match status" value="1"/>
</dbReference>
<reference evidence="1 2" key="1">
    <citation type="journal article" date="2015" name="Genome Announc.">
        <title>Draft Genome Sequence and Gene Annotation of the Entomopathogenic Fungus Verticillium hemipterigenum.</title>
        <authorList>
            <person name="Horn F."/>
            <person name="Habel A."/>
            <person name="Scharf D.H."/>
            <person name="Dworschak J."/>
            <person name="Brakhage A.A."/>
            <person name="Guthke R."/>
            <person name="Hertweck C."/>
            <person name="Linde J."/>
        </authorList>
    </citation>
    <scope>NUCLEOTIDE SEQUENCE [LARGE SCALE GENOMIC DNA]</scope>
</reference>
<accession>A0A0A1TEI4</accession>
<dbReference type="GO" id="GO:0005777">
    <property type="term" value="C:peroxisome"/>
    <property type="evidence" value="ECO:0007669"/>
    <property type="project" value="InterPro"/>
</dbReference>
<proteinExistence type="predicted"/>
<dbReference type="Proteomes" id="UP000039046">
    <property type="component" value="Unassembled WGS sequence"/>
</dbReference>
<dbReference type="Gene3D" id="2.40.110.10">
    <property type="entry name" value="Butyryl-CoA Dehydrogenase, subunit A, domain 2"/>
    <property type="match status" value="1"/>
</dbReference>
<dbReference type="SUPFAM" id="SSF56645">
    <property type="entry name" value="Acyl-CoA dehydrogenase NM domain-like"/>
    <property type="match status" value="1"/>
</dbReference>
<dbReference type="SUPFAM" id="SSF47203">
    <property type="entry name" value="Acyl-CoA dehydrogenase C-terminal domain-like"/>
    <property type="match status" value="1"/>
</dbReference>
<dbReference type="STRING" id="1531966.A0A0A1TEI4"/>
<dbReference type="GO" id="GO:0005504">
    <property type="term" value="F:fatty acid binding"/>
    <property type="evidence" value="ECO:0007669"/>
    <property type="project" value="TreeGrafter"/>
</dbReference>
<evidence type="ECO:0008006" key="3">
    <source>
        <dbReference type="Google" id="ProtNLM"/>
    </source>
</evidence>
<dbReference type="PANTHER" id="PTHR10909:SF382">
    <property type="entry name" value="ACYL-COENZYME A OXIDASE"/>
    <property type="match status" value="1"/>
</dbReference>
<dbReference type="GO" id="GO:0071949">
    <property type="term" value="F:FAD binding"/>
    <property type="evidence" value="ECO:0007669"/>
    <property type="project" value="InterPro"/>
</dbReference>
<dbReference type="InterPro" id="IPR046373">
    <property type="entry name" value="Acyl-CoA_Oxase/DH_mid-dom_sf"/>
</dbReference>
<dbReference type="InterPro" id="IPR009100">
    <property type="entry name" value="AcylCoA_DH/oxidase_NM_dom_sf"/>
</dbReference>
<evidence type="ECO:0000313" key="1">
    <source>
        <dbReference type="EMBL" id="CEJ87749.1"/>
    </source>
</evidence>
<dbReference type="OrthoDB" id="538336at2759"/>
<dbReference type="EMBL" id="CDHN01000002">
    <property type="protein sequence ID" value="CEJ87749.1"/>
    <property type="molecule type" value="Genomic_DNA"/>
</dbReference>
<dbReference type="GO" id="GO:0055088">
    <property type="term" value="P:lipid homeostasis"/>
    <property type="evidence" value="ECO:0007669"/>
    <property type="project" value="TreeGrafter"/>
</dbReference>
<organism evidence="1 2">
    <name type="scientific">[Torrubiella] hemipterigena</name>
    <dbReference type="NCBI Taxonomy" id="1531966"/>
    <lineage>
        <taxon>Eukaryota</taxon>
        <taxon>Fungi</taxon>
        <taxon>Dikarya</taxon>
        <taxon>Ascomycota</taxon>
        <taxon>Pezizomycotina</taxon>
        <taxon>Sordariomycetes</taxon>
        <taxon>Hypocreomycetidae</taxon>
        <taxon>Hypocreales</taxon>
        <taxon>Clavicipitaceae</taxon>
        <taxon>Clavicipitaceae incertae sedis</taxon>
        <taxon>'Torrubiella' clade</taxon>
    </lineage>
</organism>
<gene>
    <name evidence="1" type="ORF">VHEMI04503</name>
</gene>
<keyword evidence="2" id="KW-1185">Reference proteome</keyword>
<evidence type="ECO:0000313" key="2">
    <source>
        <dbReference type="Proteomes" id="UP000039046"/>
    </source>
</evidence>
<name>A0A0A1TEI4_9HYPO</name>
<dbReference type="Gene3D" id="1.20.140.10">
    <property type="entry name" value="Butyryl-CoA Dehydrogenase, subunit A, domain 3"/>
    <property type="match status" value="1"/>
</dbReference>
<sequence length="554" mass="61126">MSALKGEEWAYKPQQAYHAAPETYEIAYARAKSLHFASGLTIDDIVNLTPKFWDFHRNLNITRDISALMVAQIHLNLCVGTIAPLAALRPDLMPLLDDLMAFRICASFLLTEFGHGLDVTNMETVATLLPDGSYNLHTPHPTGAKAMPPTAPLSSTPRIAIVVARLKVADEDRGLKLFLVPIASTKGMEPGVTAWMLPVRPGTTPLDHCLTSFHHVRLPPSALLGSTNRAVDPGLELQQQLWRVSVGAIALSLGNIACLKVAAYVAGTYSMRRLVEQAGRGRVPILSISTQYRPVLRALVAGEVLDAYANWVTPLFSNPELDILVRRGLAIVFKATTTHLFKIMPELAQRCGWRGFYPYAQLADLYLSYSANAVAEGDVHVLSLRLAYELLLKRYALPSAITPDSPLAQHEAGLLSDLEALFALTHSSANPESTFSTHGLPKCRALIVSMGQRMALEACQAHPSTVSPDVLYAFERISIAEDPAWYMENMSFSRHDIYDKETDAFEKLLPQMRPLLEKTGAKDFVTSPLVSENEWEETIRLFPKFSSEEPISKI</sequence>
<dbReference type="InterPro" id="IPR012258">
    <property type="entry name" value="Acyl-CoA_oxidase"/>
</dbReference>
<dbReference type="AlphaFoldDB" id="A0A0A1TEI4"/>
<dbReference type="InterPro" id="IPR036250">
    <property type="entry name" value="AcylCo_DH-like_C"/>
</dbReference>
<dbReference type="GO" id="GO:0003997">
    <property type="term" value="F:acyl-CoA oxidase activity"/>
    <property type="evidence" value="ECO:0007669"/>
    <property type="project" value="InterPro"/>
</dbReference>
<dbReference type="GO" id="GO:0033540">
    <property type="term" value="P:fatty acid beta-oxidation using acyl-CoA oxidase"/>
    <property type="evidence" value="ECO:0007669"/>
    <property type="project" value="TreeGrafter"/>
</dbReference>
<protein>
    <recommendedName>
        <fullName evidence="3">Acyl-CoA oxidase</fullName>
    </recommendedName>
</protein>